<dbReference type="STRING" id="323097.Nham_2952"/>
<gene>
    <name evidence="2" type="ordered locus">Nham_2952</name>
</gene>
<dbReference type="InterPro" id="IPR036390">
    <property type="entry name" value="WH_DNA-bd_sf"/>
</dbReference>
<dbReference type="AlphaFoldDB" id="Q1QJ80"/>
<dbReference type="InterPro" id="IPR051815">
    <property type="entry name" value="Molybdate_resp_trans_reg"/>
</dbReference>
<evidence type="ECO:0000259" key="1">
    <source>
        <dbReference type="Pfam" id="PF00126"/>
    </source>
</evidence>
<accession>Q1QJ80</accession>
<dbReference type="EMBL" id="CP000319">
    <property type="protein sequence ID" value="ABE63717.1"/>
    <property type="molecule type" value="Genomic_DNA"/>
</dbReference>
<dbReference type="PANTHER" id="PTHR30432">
    <property type="entry name" value="TRANSCRIPTIONAL REGULATOR MODE"/>
    <property type="match status" value="1"/>
</dbReference>
<proteinExistence type="predicted"/>
<evidence type="ECO:0000313" key="3">
    <source>
        <dbReference type="Proteomes" id="UP000001953"/>
    </source>
</evidence>
<sequence>MSNYPSLLVRVTLNAETQLGPGKADLLQAIDETGSIAAAGRQLGMSYKRAWYLIDTMNRYFKEPLVVSTKGGKAGGGAQLTATGRDVVRSFRRIEASAAKAAAKQLSVLMALAAGKRT</sequence>
<dbReference type="InterPro" id="IPR000847">
    <property type="entry name" value="LysR_HTH_N"/>
</dbReference>
<dbReference type="Proteomes" id="UP000001953">
    <property type="component" value="Chromosome"/>
</dbReference>
<feature type="domain" description="HTH lysR-type" evidence="1">
    <location>
        <begin position="26"/>
        <end position="85"/>
    </location>
</feature>
<dbReference type="PANTHER" id="PTHR30432:SF1">
    <property type="entry name" value="DNA-BINDING TRANSCRIPTIONAL DUAL REGULATOR MODE"/>
    <property type="match status" value="1"/>
</dbReference>
<keyword evidence="3" id="KW-1185">Reference proteome</keyword>
<dbReference type="eggNOG" id="COG2005">
    <property type="taxonomic scope" value="Bacteria"/>
</dbReference>
<dbReference type="KEGG" id="nha:Nham_2952"/>
<dbReference type="SUPFAM" id="SSF46785">
    <property type="entry name" value="Winged helix' DNA-binding domain"/>
    <property type="match status" value="1"/>
</dbReference>
<reference evidence="2 3" key="1">
    <citation type="submission" date="2006-03" db="EMBL/GenBank/DDBJ databases">
        <title>Complete sequence of chromosome of Nitrobacter hamburgensis X14.</title>
        <authorList>
            <consortium name="US DOE Joint Genome Institute"/>
            <person name="Copeland A."/>
            <person name="Lucas S."/>
            <person name="Lapidus A."/>
            <person name="Barry K."/>
            <person name="Detter J.C."/>
            <person name="Glavina del Rio T."/>
            <person name="Hammon N."/>
            <person name="Israni S."/>
            <person name="Dalin E."/>
            <person name="Tice H."/>
            <person name="Pitluck S."/>
            <person name="Chain P."/>
            <person name="Malfatti S."/>
            <person name="Shin M."/>
            <person name="Vergez L."/>
            <person name="Schmutz J."/>
            <person name="Larimer F."/>
            <person name="Land M."/>
            <person name="Hauser L."/>
            <person name="Kyrpides N."/>
            <person name="Ivanova N."/>
            <person name="Ward B."/>
            <person name="Arp D."/>
            <person name="Klotz M."/>
            <person name="Stein L."/>
            <person name="O'Mullan G."/>
            <person name="Starkenburg S."/>
            <person name="Sayavedra L."/>
            <person name="Poret-Peterson A.T."/>
            <person name="Gentry M.E."/>
            <person name="Bruce D."/>
            <person name="Richardson P."/>
        </authorList>
    </citation>
    <scope>NUCLEOTIDE SEQUENCE [LARGE SCALE GENOMIC DNA]</scope>
    <source>
        <strain evidence="3">DSM 10229 / NCIMB 13809 / X14</strain>
    </source>
</reference>
<dbReference type="HOGENOM" id="CLU_125440_1_1_5"/>
<organism evidence="2 3">
    <name type="scientific">Nitrobacter hamburgensis (strain DSM 10229 / NCIMB 13809 / X14)</name>
    <dbReference type="NCBI Taxonomy" id="323097"/>
    <lineage>
        <taxon>Bacteria</taxon>
        <taxon>Pseudomonadati</taxon>
        <taxon>Pseudomonadota</taxon>
        <taxon>Alphaproteobacteria</taxon>
        <taxon>Hyphomicrobiales</taxon>
        <taxon>Nitrobacteraceae</taxon>
        <taxon>Nitrobacter</taxon>
    </lineage>
</organism>
<protein>
    <submittedName>
        <fullName evidence="2">Putative transcriptional regulator, ModE family</fullName>
    </submittedName>
</protein>
<dbReference type="InterPro" id="IPR036388">
    <property type="entry name" value="WH-like_DNA-bd_sf"/>
</dbReference>
<name>Q1QJ80_NITHX</name>
<dbReference type="Pfam" id="PF00126">
    <property type="entry name" value="HTH_1"/>
    <property type="match status" value="1"/>
</dbReference>
<evidence type="ECO:0000313" key="2">
    <source>
        <dbReference type="EMBL" id="ABE63717.1"/>
    </source>
</evidence>
<dbReference type="OrthoDB" id="9800709at2"/>
<dbReference type="Gene3D" id="1.10.10.10">
    <property type="entry name" value="Winged helix-like DNA-binding domain superfamily/Winged helix DNA-binding domain"/>
    <property type="match status" value="1"/>
</dbReference>
<dbReference type="GO" id="GO:0003700">
    <property type="term" value="F:DNA-binding transcription factor activity"/>
    <property type="evidence" value="ECO:0007669"/>
    <property type="project" value="InterPro"/>
</dbReference>
<dbReference type="RefSeq" id="WP_011511380.1">
    <property type="nucleotide sequence ID" value="NC_007964.1"/>
</dbReference>